<sequence>MYPQVIQLDPATPAEARRAFDEVKHFATTDMGREGTHRWTYRVLKEPELTQELTRLSGARSVGRADTVSFQPCTAFDAESQDRAVVEEWLIEGRKWLFTAVLDGHLNHATVDFATHTLPSVVQGNLRSVLKVRAEPHPSVISRMLSDAITSVDNAIITDFLQIFPDGEIFVRSIDHATARRFINGPGTSEYRYTCASRVLGGSTVLLTLYEETSGQLWVANLGDSCAVLGRRQNGRWIGELINSIHNGEHAAERQRVQREHGDEAECVVDNRVVGWLQPTRAIGDAWLKLPAIYTEKVLIHVDAPWFNSESLARYIPRIKTPPYVSNQADVYYRQLRRGSVQDVFLITCSDGLVDLCNGDGGIERIAHRWAQTVGYTLENSSRCNLAMALLRSAIGGEDVNAVSRNLTVEMDERWMDDTTVIVQRFV</sequence>
<organism evidence="1 2">
    <name type="scientific">Phlebia brevispora</name>
    <dbReference type="NCBI Taxonomy" id="194682"/>
    <lineage>
        <taxon>Eukaryota</taxon>
        <taxon>Fungi</taxon>
        <taxon>Dikarya</taxon>
        <taxon>Basidiomycota</taxon>
        <taxon>Agaricomycotina</taxon>
        <taxon>Agaricomycetes</taxon>
        <taxon>Polyporales</taxon>
        <taxon>Meruliaceae</taxon>
        <taxon>Phlebia</taxon>
    </lineage>
</organism>
<gene>
    <name evidence="1" type="ORF">NM688_g2169</name>
</gene>
<evidence type="ECO:0000313" key="2">
    <source>
        <dbReference type="Proteomes" id="UP001148662"/>
    </source>
</evidence>
<keyword evidence="2" id="KW-1185">Reference proteome</keyword>
<proteinExistence type="predicted"/>
<name>A0ACC1T981_9APHY</name>
<protein>
    <submittedName>
        <fullName evidence="1">Uncharacterized protein</fullName>
    </submittedName>
</protein>
<dbReference type="EMBL" id="JANHOG010000264">
    <property type="protein sequence ID" value="KAJ3556168.1"/>
    <property type="molecule type" value="Genomic_DNA"/>
</dbReference>
<evidence type="ECO:0000313" key="1">
    <source>
        <dbReference type="EMBL" id="KAJ3556168.1"/>
    </source>
</evidence>
<dbReference type="Proteomes" id="UP001148662">
    <property type="component" value="Unassembled WGS sequence"/>
</dbReference>
<accession>A0ACC1T981</accession>
<comment type="caution">
    <text evidence="1">The sequence shown here is derived from an EMBL/GenBank/DDBJ whole genome shotgun (WGS) entry which is preliminary data.</text>
</comment>
<reference evidence="1" key="1">
    <citation type="submission" date="2022-07" db="EMBL/GenBank/DDBJ databases">
        <title>Genome Sequence of Phlebia brevispora.</title>
        <authorList>
            <person name="Buettner E."/>
        </authorList>
    </citation>
    <scope>NUCLEOTIDE SEQUENCE</scope>
    <source>
        <strain evidence="1">MPL23</strain>
    </source>
</reference>